<dbReference type="AlphaFoldDB" id="A0A2S8G1L4"/>
<keyword evidence="1" id="KW-0812">Transmembrane</keyword>
<reference evidence="4 5" key="1">
    <citation type="submission" date="2018-02" db="EMBL/GenBank/DDBJ databases">
        <title>Comparative genomes isolates from brazilian mangrove.</title>
        <authorList>
            <person name="Araujo J.E."/>
            <person name="Taketani R.G."/>
            <person name="Silva M.C.P."/>
            <person name="Loureco M.V."/>
            <person name="Andreote F.D."/>
        </authorList>
    </citation>
    <scope>NUCLEOTIDE SEQUENCE [LARGE SCALE GENOMIC DNA]</scope>
    <source>
        <strain evidence="4 5">NAP PRIS-MGV</strain>
    </source>
</reference>
<feature type="domain" description="Nucleoside transporter/FeoB GTPase Gate" evidence="3">
    <location>
        <begin position="267"/>
        <end position="359"/>
    </location>
</feature>
<dbReference type="OrthoDB" id="9809127at2"/>
<feature type="transmembrane region" description="Helical" evidence="1">
    <location>
        <begin position="192"/>
        <end position="213"/>
    </location>
</feature>
<dbReference type="Pfam" id="PF07670">
    <property type="entry name" value="Gate"/>
    <property type="match status" value="1"/>
</dbReference>
<dbReference type="Proteomes" id="UP000239388">
    <property type="component" value="Unassembled WGS sequence"/>
</dbReference>
<dbReference type="PANTHER" id="PTHR43185">
    <property type="entry name" value="FERROUS IRON TRANSPORT PROTEIN B"/>
    <property type="match status" value="1"/>
</dbReference>
<comment type="caution">
    <text evidence="4">The sequence shown here is derived from an EMBL/GenBank/DDBJ whole genome shotgun (WGS) entry which is preliminary data.</text>
</comment>
<dbReference type="Gene3D" id="3.40.50.300">
    <property type="entry name" value="P-loop containing nucleotide triphosphate hydrolases"/>
    <property type="match status" value="1"/>
</dbReference>
<sequence>MSKSTLTEVACQTVLVVGKESTGKSTLISSLAGMPASIANFRGSTVAVERYETDQFVFVDTPGIFRQSDTETTRRALEALEEHETIVLVAQATQLDEDLSELLPMVRGKQGIVVVTYWDKVQPGEAAMEALERLARESGVPFIAVDGRSLQPNQVCQIKDALQASTEFAASHLTSRAGWRIEPKPGILEHRVLGPVLATALLVLPALATIFGANELANVLHPIVETWLEPVVATIQSTWPAWLRILFTNKTDGFSYGLLDMGPFLLVWALPTVMLFSLILGVYKTTGLVERINIALHPYVRHVGLSGRDIVRVMMGFGCNVPAVVSTRACSGCSRGTAIAAIAFGAACSYQLPATLAVLSSVSVRLGHNPAVLSLVYLLYLFLTTLLYLRLTSPRSGRDALNILMTPRRPFMQWPSAGALWREARTTMQQFFWQAMPIFALICVIASLLANAGVLDVMSSAIGPIMAVFNLPADASLPVVLASIRKDGIFLFAGEEGGATPMTAAQTLTAVYLAGVLLPCLVTALTIARETDWQKTALLLVRQAAFAVGFSLVLAWGAWWVL</sequence>
<proteinExistence type="predicted"/>
<dbReference type="Pfam" id="PF01926">
    <property type="entry name" value="MMR_HSR1"/>
    <property type="match status" value="1"/>
</dbReference>
<evidence type="ECO:0000313" key="4">
    <source>
        <dbReference type="EMBL" id="PQO38024.1"/>
    </source>
</evidence>
<dbReference type="InterPro" id="IPR011642">
    <property type="entry name" value="Gate_dom"/>
</dbReference>
<feature type="transmembrane region" description="Helical" evidence="1">
    <location>
        <begin position="510"/>
        <end position="528"/>
    </location>
</feature>
<dbReference type="CDD" id="cd00882">
    <property type="entry name" value="Ras_like_GTPase"/>
    <property type="match status" value="1"/>
</dbReference>
<dbReference type="PANTHER" id="PTHR43185:SF1">
    <property type="entry name" value="FE(2+) TRANSPORTER FEOB"/>
    <property type="match status" value="1"/>
</dbReference>
<feature type="transmembrane region" description="Helical" evidence="1">
    <location>
        <begin position="338"/>
        <end position="359"/>
    </location>
</feature>
<dbReference type="InterPro" id="IPR006073">
    <property type="entry name" value="GTP-bd"/>
</dbReference>
<feature type="transmembrane region" description="Helical" evidence="1">
    <location>
        <begin position="431"/>
        <end position="450"/>
    </location>
</feature>
<feature type="transmembrane region" description="Helical" evidence="1">
    <location>
        <begin position="264"/>
        <end position="283"/>
    </location>
</feature>
<feature type="transmembrane region" description="Helical" evidence="1">
    <location>
        <begin position="540"/>
        <end position="561"/>
    </location>
</feature>
<evidence type="ECO:0000313" key="5">
    <source>
        <dbReference type="Proteomes" id="UP000239388"/>
    </source>
</evidence>
<dbReference type="GO" id="GO:0015093">
    <property type="term" value="F:ferrous iron transmembrane transporter activity"/>
    <property type="evidence" value="ECO:0007669"/>
    <property type="project" value="TreeGrafter"/>
</dbReference>
<feature type="transmembrane region" description="Helical" evidence="1">
    <location>
        <begin position="371"/>
        <end position="389"/>
    </location>
</feature>
<evidence type="ECO:0000259" key="3">
    <source>
        <dbReference type="Pfam" id="PF07670"/>
    </source>
</evidence>
<gene>
    <name evidence="4" type="ORF">C5Y98_08015</name>
</gene>
<dbReference type="RefSeq" id="WP_105353077.1">
    <property type="nucleotide sequence ID" value="NZ_PUIB01000011.1"/>
</dbReference>
<accession>A0A2S8G1L4</accession>
<evidence type="ECO:0000256" key="1">
    <source>
        <dbReference type="SAM" id="Phobius"/>
    </source>
</evidence>
<keyword evidence="1" id="KW-1133">Transmembrane helix</keyword>
<evidence type="ECO:0000259" key="2">
    <source>
        <dbReference type="Pfam" id="PF01926"/>
    </source>
</evidence>
<dbReference type="SUPFAM" id="SSF52540">
    <property type="entry name" value="P-loop containing nucleoside triphosphate hydrolases"/>
    <property type="match status" value="1"/>
</dbReference>
<dbReference type="InterPro" id="IPR027417">
    <property type="entry name" value="P-loop_NTPase"/>
</dbReference>
<keyword evidence="1" id="KW-0472">Membrane</keyword>
<protein>
    <submittedName>
        <fullName evidence="4">GTP-binding protein</fullName>
    </submittedName>
</protein>
<name>A0A2S8G1L4_9BACT</name>
<dbReference type="EMBL" id="PUIB01000011">
    <property type="protein sequence ID" value="PQO38024.1"/>
    <property type="molecule type" value="Genomic_DNA"/>
</dbReference>
<dbReference type="InterPro" id="IPR050860">
    <property type="entry name" value="FeoB_GTPase"/>
</dbReference>
<organism evidence="4 5">
    <name type="scientific">Blastopirellula marina</name>
    <dbReference type="NCBI Taxonomy" id="124"/>
    <lineage>
        <taxon>Bacteria</taxon>
        <taxon>Pseudomonadati</taxon>
        <taxon>Planctomycetota</taxon>
        <taxon>Planctomycetia</taxon>
        <taxon>Pirellulales</taxon>
        <taxon>Pirellulaceae</taxon>
        <taxon>Blastopirellula</taxon>
    </lineage>
</organism>
<feature type="domain" description="G" evidence="2">
    <location>
        <begin position="14"/>
        <end position="114"/>
    </location>
</feature>
<dbReference type="GO" id="GO:0005886">
    <property type="term" value="C:plasma membrane"/>
    <property type="evidence" value="ECO:0007669"/>
    <property type="project" value="TreeGrafter"/>
</dbReference>
<dbReference type="GO" id="GO:0005525">
    <property type="term" value="F:GTP binding"/>
    <property type="evidence" value="ECO:0007669"/>
    <property type="project" value="InterPro"/>
</dbReference>